<dbReference type="EMBL" id="BEZZ01271772">
    <property type="protein sequence ID" value="GCC49641.1"/>
    <property type="molecule type" value="Genomic_DNA"/>
</dbReference>
<gene>
    <name evidence="2" type="ORF">chiPu_0033763</name>
</gene>
<dbReference type="Proteomes" id="UP000287033">
    <property type="component" value="Unassembled WGS sequence"/>
</dbReference>
<proteinExistence type="predicted"/>
<comment type="caution">
    <text evidence="2">The sequence shown here is derived from an EMBL/GenBank/DDBJ whole genome shotgun (WGS) entry which is preliminary data.</text>
</comment>
<dbReference type="AlphaFoldDB" id="A0A401U430"/>
<organism evidence="2 3">
    <name type="scientific">Chiloscyllium punctatum</name>
    <name type="common">Brownbanded bambooshark</name>
    <name type="synonym">Hemiscyllium punctatum</name>
    <dbReference type="NCBI Taxonomy" id="137246"/>
    <lineage>
        <taxon>Eukaryota</taxon>
        <taxon>Metazoa</taxon>
        <taxon>Chordata</taxon>
        <taxon>Craniata</taxon>
        <taxon>Vertebrata</taxon>
        <taxon>Chondrichthyes</taxon>
        <taxon>Elasmobranchii</taxon>
        <taxon>Galeomorphii</taxon>
        <taxon>Galeoidea</taxon>
        <taxon>Orectolobiformes</taxon>
        <taxon>Hemiscylliidae</taxon>
        <taxon>Chiloscyllium</taxon>
    </lineage>
</organism>
<accession>A0A401U430</accession>
<protein>
    <submittedName>
        <fullName evidence="2">Uncharacterized protein</fullName>
    </submittedName>
</protein>
<reference evidence="2 3" key="1">
    <citation type="journal article" date="2018" name="Nat. Ecol. Evol.">
        <title>Shark genomes provide insights into elasmobranch evolution and the origin of vertebrates.</title>
        <authorList>
            <person name="Hara Y"/>
            <person name="Yamaguchi K"/>
            <person name="Onimaru K"/>
            <person name="Kadota M"/>
            <person name="Koyanagi M"/>
            <person name="Keeley SD"/>
            <person name="Tatsumi K"/>
            <person name="Tanaka K"/>
            <person name="Motone F"/>
            <person name="Kageyama Y"/>
            <person name="Nozu R"/>
            <person name="Adachi N"/>
            <person name="Nishimura O"/>
            <person name="Nakagawa R"/>
            <person name="Tanegashima C"/>
            <person name="Kiyatake I"/>
            <person name="Matsumoto R"/>
            <person name="Murakumo K"/>
            <person name="Nishida K"/>
            <person name="Terakita A"/>
            <person name="Kuratani S"/>
            <person name="Sato K"/>
            <person name="Hyodo S Kuraku.S."/>
        </authorList>
    </citation>
    <scope>NUCLEOTIDE SEQUENCE [LARGE SCALE GENOMIC DNA]</scope>
</reference>
<sequence length="71" mass="8118">MGGAAVQPPDEPLNRPRKCHDGPLSLSLSPWGESDEVFRADSALNCPQFLARRRRTRSKARTRRRQQLTFK</sequence>
<feature type="region of interest" description="Disordered" evidence="1">
    <location>
        <begin position="1"/>
        <end position="22"/>
    </location>
</feature>
<evidence type="ECO:0000313" key="2">
    <source>
        <dbReference type="EMBL" id="GCC49641.1"/>
    </source>
</evidence>
<keyword evidence="3" id="KW-1185">Reference proteome</keyword>
<name>A0A401U430_CHIPU</name>
<evidence type="ECO:0000256" key="1">
    <source>
        <dbReference type="SAM" id="MobiDB-lite"/>
    </source>
</evidence>
<evidence type="ECO:0000313" key="3">
    <source>
        <dbReference type="Proteomes" id="UP000287033"/>
    </source>
</evidence>